<dbReference type="InterPro" id="IPR000743">
    <property type="entry name" value="Glyco_hydro_28"/>
</dbReference>
<evidence type="ECO:0000256" key="2">
    <source>
        <dbReference type="ARBA" id="ARBA00022801"/>
    </source>
</evidence>
<dbReference type="SUPFAM" id="SSF51126">
    <property type="entry name" value="Pectin lyase-like"/>
    <property type="match status" value="1"/>
</dbReference>
<dbReference type="PANTHER" id="PTHR31339:SF9">
    <property type="entry name" value="PLASMIN AND FIBRONECTIN-BINDING PROTEIN A"/>
    <property type="match status" value="1"/>
</dbReference>
<evidence type="ECO:0000313" key="6">
    <source>
        <dbReference type="Proteomes" id="UP000248057"/>
    </source>
</evidence>
<reference evidence="5 6" key="1">
    <citation type="submission" date="2018-05" db="EMBL/GenBank/DDBJ databases">
        <title>Genomic Encyclopedia of Type Strains, Phase IV (KMG-IV): sequencing the most valuable type-strain genomes for metagenomic binning, comparative biology and taxonomic classification.</title>
        <authorList>
            <person name="Goeker M."/>
        </authorList>
    </citation>
    <scope>NUCLEOTIDE SEQUENCE [LARGE SCALE GENOMIC DNA]</scope>
    <source>
        <strain evidence="5 6">DSM 24995</strain>
    </source>
</reference>
<proteinExistence type="inferred from homology"/>
<evidence type="ECO:0000256" key="4">
    <source>
        <dbReference type="RuleBase" id="RU361169"/>
    </source>
</evidence>
<dbReference type="GeneID" id="86059741"/>
<dbReference type="AlphaFoldDB" id="A0A2V3YCB7"/>
<dbReference type="InterPro" id="IPR051801">
    <property type="entry name" value="GH28_Enzymes"/>
</dbReference>
<dbReference type="InterPro" id="IPR012334">
    <property type="entry name" value="Pectin_lyas_fold"/>
</dbReference>
<dbReference type="InterPro" id="IPR011050">
    <property type="entry name" value="Pectin_lyase_fold/virulence"/>
</dbReference>
<dbReference type="Gene3D" id="2.160.20.10">
    <property type="entry name" value="Single-stranded right-handed beta-helix, Pectin lyase-like"/>
    <property type="match status" value="1"/>
</dbReference>
<accession>A0A2V3YCB7</accession>
<comment type="similarity">
    <text evidence="1 4">Belongs to the glycosyl hydrolase 28 family.</text>
</comment>
<protein>
    <submittedName>
        <fullName evidence="5">Glycosyl hydrolase family 28</fullName>
    </submittedName>
</protein>
<name>A0A2V3YCB7_9FIRM</name>
<keyword evidence="2 4" id="KW-0378">Hydrolase</keyword>
<dbReference type="RefSeq" id="WP_110321376.1">
    <property type="nucleotide sequence ID" value="NZ_QJKD01000001.1"/>
</dbReference>
<evidence type="ECO:0000313" key="5">
    <source>
        <dbReference type="EMBL" id="PXX57088.1"/>
    </source>
</evidence>
<keyword evidence="3 4" id="KW-0326">Glycosidase</keyword>
<keyword evidence="6" id="KW-1185">Reference proteome</keyword>
<dbReference type="Proteomes" id="UP000248057">
    <property type="component" value="Unassembled WGS sequence"/>
</dbReference>
<dbReference type="PANTHER" id="PTHR31339">
    <property type="entry name" value="PECTIN LYASE-RELATED"/>
    <property type="match status" value="1"/>
</dbReference>
<sequence length="452" mass="50915">MKFYVEEFGAKADGETKDTEAIQAAIDRCFQEGGGKVILERGTYVSGTLYLKSGVYLEIAPCAVLMASPDIEDYGDDTHHNRYRNETGLDRCFIYAQDAENIGLTGYGEINGNADAFPNGGSIYRPMMIRLLRCKNVRLENLKLYNSAAWTTAFLDSQFIWIKGVNIWNEKKYNGDGLDFDGSSHVWVSDCFMKGTDDNLCLQSSSRAFPVEEIHITNCSFTSTCAAVRIGLKSVGTIRNVVISNCTMKNVYREGIKIECTEGGDITDILIQNIAMYSVRRPVFIILNNRFELEGYGTSVELKEIPAIGTMKRIMISNITAVDGDEMKKINYRFSGDAMGSPKFNGIRVDANDAYPIEEMTLDHIRYQSAGGVKKEEIPAFYPPVVDRLTQPEAESSENYYPDWSRAAFMDIRNVRGLELNRIVLSSEKADEREPYIIENCEVVRQDIKYQE</sequence>
<dbReference type="EMBL" id="QJKD01000001">
    <property type="protein sequence ID" value="PXX57088.1"/>
    <property type="molecule type" value="Genomic_DNA"/>
</dbReference>
<evidence type="ECO:0000256" key="3">
    <source>
        <dbReference type="ARBA" id="ARBA00023295"/>
    </source>
</evidence>
<dbReference type="GO" id="GO:0005975">
    <property type="term" value="P:carbohydrate metabolic process"/>
    <property type="evidence" value="ECO:0007669"/>
    <property type="project" value="InterPro"/>
</dbReference>
<gene>
    <name evidence="5" type="ORF">DFR60_101396</name>
</gene>
<comment type="caution">
    <text evidence="5">The sequence shown here is derived from an EMBL/GenBank/DDBJ whole genome shotgun (WGS) entry which is preliminary data.</text>
</comment>
<dbReference type="Pfam" id="PF00295">
    <property type="entry name" value="Glyco_hydro_28"/>
    <property type="match status" value="1"/>
</dbReference>
<organism evidence="5 6">
    <name type="scientific">Hungatella effluvii</name>
    <dbReference type="NCBI Taxonomy" id="1096246"/>
    <lineage>
        <taxon>Bacteria</taxon>
        <taxon>Bacillati</taxon>
        <taxon>Bacillota</taxon>
        <taxon>Clostridia</taxon>
        <taxon>Lachnospirales</taxon>
        <taxon>Lachnospiraceae</taxon>
        <taxon>Hungatella</taxon>
    </lineage>
</organism>
<dbReference type="GO" id="GO:0004650">
    <property type="term" value="F:polygalacturonase activity"/>
    <property type="evidence" value="ECO:0007669"/>
    <property type="project" value="InterPro"/>
</dbReference>
<evidence type="ECO:0000256" key="1">
    <source>
        <dbReference type="ARBA" id="ARBA00008834"/>
    </source>
</evidence>